<dbReference type="InterPro" id="IPR002677">
    <property type="entry name" value="Ribosomal_bL32"/>
</dbReference>
<name>A0A4E0S1D9_FASHE</name>
<reference evidence="4" key="1">
    <citation type="submission" date="2019-03" db="EMBL/GenBank/DDBJ databases">
        <title>Improved annotation for the trematode Fasciola hepatica.</title>
        <authorList>
            <person name="Choi Y.-J."/>
            <person name="Martin J."/>
            <person name="Mitreva M."/>
        </authorList>
    </citation>
    <scope>NUCLEOTIDE SEQUENCE [LARGE SCALE GENOMIC DNA]</scope>
</reference>
<keyword evidence="2 4" id="KW-0689">Ribosomal protein</keyword>
<evidence type="ECO:0000313" key="4">
    <source>
        <dbReference type="EMBL" id="THD24500.1"/>
    </source>
</evidence>
<evidence type="ECO:0000313" key="5">
    <source>
        <dbReference type="Proteomes" id="UP000230066"/>
    </source>
</evidence>
<accession>A0A4E0S1D9</accession>
<organism evidence="4 5">
    <name type="scientific">Fasciola hepatica</name>
    <name type="common">Liver fluke</name>
    <dbReference type="NCBI Taxonomy" id="6192"/>
    <lineage>
        <taxon>Eukaryota</taxon>
        <taxon>Metazoa</taxon>
        <taxon>Spiralia</taxon>
        <taxon>Lophotrochozoa</taxon>
        <taxon>Platyhelminthes</taxon>
        <taxon>Trematoda</taxon>
        <taxon>Digenea</taxon>
        <taxon>Plagiorchiida</taxon>
        <taxon>Echinostomata</taxon>
        <taxon>Echinostomatoidea</taxon>
        <taxon>Fasciolidae</taxon>
        <taxon>Fasciola</taxon>
    </lineage>
</organism>
<dbReference type="Proteomes" id="UP000230066">
    <property type="component" value="Unassembled WGS sequence"/>
</dbReference>
<keyword evidence="5" id="KW-1185">Reference proteome</keyword>
<dbReference type="GO" id="GO:0003735">
    <property type="term" value="F:structural constituent of ribosome"/>
    <property type="evidence" value="ECO:0007669"/>
    <property type="project" value="InterPro"/>
</dbReference>
<sequence>MDLLRRFFTECTVIFNILRSPHWPKGLTPAVYSDIDFGHSPLWSLDSDALSKGLFLATPKKRRSLELRRIRRFLPFVMDKYKPRDDLVSCLNCGFLHPSGCLCVNCYNKVRDEMSVLRSQIGDRLPSDTEVRFHYTTDPVEDGTVYSVRCVQVERPRPSWFPAIVFRRTNTNSEDDGR</sequence>
<proteinExistence type="inferred from homology"/>
<keyword evidence="3" id="KW-0687">Ribonucleoprotein</keyword>
<comment type="similarity">
    <text evidence="1">Belongs to the bacterial ribosomal protein bL32 family.</text>
</comment>
<dbReference type="EMBL" id="JXXN02001566">
    <property type="protein sequence ID" value="THD24500.1"/>
    <property type="molecule type" value="Genomic_DNA"/>
</dbReference>
<evidence type="ECO:0000256" key="2">
    <source>
        <dbReference type="ARBA" id="ARBA00022980"/>
    </source>
</evidence>
<evidence type="ECO:0000256" key="1">
    <source>
        <dbReference type="ARBA" id="ARBA00008560"/>
    </source>
</evidence>
<dbReference type="InterPro" id="IPR011332">
    <property type="entry name" value="Ribosomal_zn-bd"/>
</dbReference>
<dbReference type="AlphaFoldDB" id="A0A4E0S1D9"/>
<dbReference type="SUPFAM" id="SSF57829">
    <property type="entry name" value="Zn-binding ribosomal proteins"/>
    <property type="match status" value="1"/>
</dbReference>
<dbReference type="GO" id="GO:0006412">
    <property type="term" value="P:translation"/>
    <property type="evidence" value="ECO:0007669"/>
    <property type="project" value="InterPro"/>
</dbReference>
<gene>
    <name evidence="4" type="ORF">D915_004434</name>
</gene>
<dbReference type="GO" id="GO:0015934">
    <property type="term" value="C:large ribosomal subunit"/>
    <property type="evidence" value="ECO:0007669"/>
    <property type="project" value="InterPro"/>
</dbReference>
<evidence type="ECO:0000256" key="3">
    <source>
        <dbReference type="ARBA" id="ARBA00023274"/>
    </source>
</evidence>
<dbReference type="Pfam" id="PF01783">
    <property type="entry name" value="Ribosomal_L32p"/>
    <property type="match status" value="1"/>
</dbReference>
<comment type="caution">
    <text evidence="4">The sequence shown here is derived from an EMBL/GenBank/DDBJ whole genome shotgun (WGS) entry which is preliminary data.</text>
</comment>
<protein>
    <submittedName>
        <fullName evidence="4">39S ribosomal protein L32 mitochondrial</fullName>
    </submittedName>
</protein>